<proteinExistence type="predicted"/>
<dbReference type="InParanoid" id="D8Q2Q5"/>
<name>D8Q2Q5_SCHCM</name>
<protein>
    <submittedName>
        <fullName evidence="2">Expressed protein</fullName>
    </submittedName>
</protein>
<keyword evidence="3" id="KW-1185">Reference proteome</keyword>
<dbReference type="HOGENOM" id="CLU_1907885_0_0_1"/>
<gene>
    <name evidence="2" type="ORF">SCHCODRAFT_84902</name>
</gene>
<dbReference type="GeneID" id="9592744"/>
<feature type="region of interest" description="Disordered" evidence="1">
    <location>
        <begin position="24"/>
        <end position="133"/>
    </location>
</feature>
<dbReference type="RefSeq" id="XP_003033073.1">
    <property type="nucleotide sequence ID" value="XM_003033027.1"/>
</dbReference>
<organism evidence="3">
    <name type="scientific">Schizophyllum commune (strain H4-8 / FGSC 9210)</name>
    <name type="common">Split gill fungus</name>
    <dbReference type="NCBI Taxonomy" id="578458"/>
    <lineage>
        <taxon>Eukaryota</taxon>
        <taxon>Fungi</taxon>
        <taxon>Dikarya</taxon>
        <taxon>Basidiomycota</taxon>
        <taxon>Agaricomycotina</taxon>
        <taxon>Agaricomycetes</taxon>
        <taxon>Agaricomycetidae</taxon>
        <taxon>Agaricales</taxon>
        <taxon>Schizophyllaceae</taxon>
        <taxon>Schizophyllum</taxon>
    </lineage>
</organism>
<dbReference type="KEGG" id="scm:SCHCO_02495955"/>
<reference evidence="2 3" key="1">
    <citation type="journal article" date="2010" name="Nat. Biotechnol.">
        <title>Genome sequence of the model mushroom Schizophyllum commune.</title>
        <authorList>
            <person name="Ohm R.A."/>
            <person name="de Jong J.F."/>
            <person name="Lugones L.G."/>
            <person name="Aerts A."/>
            <person name="Kothe E."/>
            <person name="Stajich J.E."/>
            <person name="de Vries R.P."/>
            <person name="Record E."/>
            <person name="Levasseur A."/>
            <person name="Baker S.E."/>
            <person name="Bartholomew K.A."/>
            <person name="Coutinho P.M."/>
            <person name="Erdmann S."/>
            <person name="Fowler T.J."/>
            <person name="Gathman A.C."/>
            <person name="Lombard V."/>
            <person name="Henrissat B."/>
            <person name="Knabe N."/>
            <person name="Kuees U."/>
            <person name="Lilly W.W."/>
            <person name="Lindquist E."/>
            <person name="Lucas S."/>
            <person name="Magnuson J.K."/>
            <person name="Piumi F."/>
            <person name="Raudaskoski M."/>
            <person name="Salamov A."/>
            <person name="Schmutz J."/>
            <person name="Schwarze F.W.M.R."/>
            <person name="vanKuyk P.A."/>
            <person name="Horton J.S."/>
            <person name="Grigoriev I.V."/>
            <person name="Woesten H.A.B."/>
        </authorList>
    </citation>
    <scope>NUCLEOTIDE SEQUENCE [LARGE SCALE GENOMIC DNA]</scope>
    <source>
        <strain evidence="3">H4-8 / FGSC 9210</strain>
    </source>
</reference>
<evidence type="ECO:0000256" key="1">
    <source>
        <dbReference type="SAM" id="MobiDB-lite"/>
    </source>
</evidence>
<evidence type="ECO:0000313" key="2">
    <source>
        <dbReference type="EMBL" id="EFI98170.1"/>
    </source>
</evidence>
<accession>D8Q2Q5</accession>
<sequence length="133" mass="14673">MPICIKKPRIFTKECTMPPFAAPPHLACTSNERRHHAGPRRGNTNFDEGDTLRPPSQPSPITPRPHLRLPASKRPHFGVFKGLSSCDRPTLGKGGRSMRPTAHREAGGGGGMRVHARSRGHRPQCFEEEKAVL</sequence>
<dbReference type="Proteomes" id="UP000007431">
    <property type="component" value="Unassembled WGS sequence"/>
</dbReference>
<dbReference type="AlphaFoldDB" id="D8Q2Q5"/>
<dbReference type="EMBL" id="GL377305">
    <property type="protein sequence ID" value="EFI98170.1"/>
    <property type="molecule type" value="Genomic_DNA"/>
</dbReference>
<feature type="compositionally biased region" description="Basic and acidic residues" evidence="1">
    <location>
        <begin position="124"/>
        <end position="133"/>
    </location>
</feature>
<dbReference type="VEuPathDB" id="FungiDB:SCHCODRAFT_02495955"/>
<evidence type="ECO:0000313" key="3">
    <source>
        <dbReference type="Proteomes" id="UP000007431"/>
    </source>
</evidence>
<feature type="compositionally biased region" description="Basic residues" evidence="1">
    <location>
        <begin position="65"/>
        <end position="76"/>
    </location>
</feature>